<evidence type="ECO:0000256" key="6">
    <source>
        <dbReference type="RuleBase" id="RU004046"/>
    </source>
</evidence>
<evidence type="ECO:0000256" key="1">
    <source>
        <dbReference type="ARBA" id="ARBA00022679"/>
    </source>
</evidence>
<keyword evidence="5" id="KW-0963">Cytoplasm</keyword>
<dbReference type="InterPro" id="IPR050201">
    <property type="entry name" value="Bacterial_glucokinase"/>
</dbReference>
<evidence type="ECO:0000313" key="8">
    <source>
        <dbReference type="Proteomes" id="UP000320431"/>
    </source>
</evidence>
<evidence type="ECO:0000256" key="5">
    <source>
        <dbReference type="HAMAP-Rule" id="MF_00524"/>
    </source>
</evidence>
<dbReference type="HAMAP" id="MF_00524">
    <property type="entry name" value="Glucokinase"/>
    <property type="match status" value="1"/>
</dbReference>
<dbReference type="RefSeq" id="WP_141483373.1">
    <property type="nucleotide sequence ID" value="NZ_VICD02000322.1"/>
</dbReference>
<dbReference type="GO" id="GO:0005524">
    <property type="term" value="F:ATP binding"/>
    <property type="evidence" value="ECO:0007669"/>
    <property type="project" value="UniProtKB-UniRule"/>
</dbReference>
<keyword evidence="2 5" id="KW-0547">Nucleotide-binding</keyword>
<dbReference type="GO" id="GO:0005829">
    <property type="term" value="C:cytosol"/>
    <property type="evidence" value="ECO:0007669"/>
    <property type="project" value="TreeGrafter"/>
</dbReference>
<name>A0A507ZWF5_9GAMM</name>
<keyword evidence="1 5" id="KW-0808">Transferase</keyword>
<dbReference type="GO" id="GO:0004340">
    <property type="term" value="F:glucokinase activity"/>
    <property type="evidence" value="ECO:0007669"/>
    <property type="project" value="UniProtKB-UniRule"/>
</dbReference>
<comment type="caution">
    <text evidence="7">The sequence shown here is derived from an EMBL/GenBank/DDBJ whole genome shotgun (WGS) entry which is preliminary data.</text>
</comment>
<organism evidence="7 8">
    <name type="scientific">Marilutibacter maris</name>
    <dbReference type="NCBI Taxonomy" id="1605891"/>
    <lineage>
        <taxon>Bacteria</taxon>
        <taxon>Pseudomonadati</taxon>
        <taxon>Pseudomonadota</taxon>
        <taxon>Gammaproteobacteria</taxon>
        <taxon>Lysobacterales</taxon>
        <taxon>Lysobacteraceae</taxon>
        <taxon>Marilutibacter</taxon>
    </lineage>
</organism>
<dbReference type="PANTHER" id="PTHR47690">
    <property type="entry name" value="GLUCOKINASE"/>
    <property type="match status" value="1"/>
</dbReference>
<dbReference type="CDD" id="cd24008">
    <property type="entry name" value="ASKHA_NBD_GLK"/>
    <property type="match status" value="1"/>
</dbReference>
<dbReference type="EC" id="2.7.1.2" evidence="5"/>
<dbReference type="GO" id="GO:0006096">
    <property type="term" value="P:glycolytic process"/>
    <property type="evidence" value="ECO:0007669"/>
    <property type="project" value="UniProtKB-UniRule"/>
</dbReference>
<comment type="similarity">
    <text evidence="5 6">Belongs to the bacterial glucokinase family.</text>
</comment>
<keyword evidence="3 5" id="KW-0418">Kinase</keyword>
<dbReference type="Gene3D" id="3.40.367.20">
    <property type="match status" value="1"/>
</dbReference>
<reference evidence="7 8" key="1">
    <citation type="submission" date="2019-10" db="EMBL/GenBank/DDBJ databases">
        <title>Lysobacter alkalisoli sp. nov., isolated from saline-alkaline soil.</title>
        <authorList>
            <person name="Sun J.-Q."/>
        </authorList>
    </citation>
    <scope>NUCLEOTIDE SEQUENCE [LARGE SCALE GENOMIC DNA]</scope>
    <source>
        <strain evidence="7 8">KCTC 42381</strain>
    </source>
</reference>
<dbReference type="PANTHER" id="PTHR47690:SF1">
    <property type="entry name" value="GLUCOKINASE"/>
    <property type="match status" value="1"/>
</dbReference>
<accession>A0A507ZWF5</accession>
<feature type="binding site" evidence="5">
    <location>
        <begin position="27"/>
        <end position="32"/>
    </location>
    <ligand>
        <name>ATP</name>
        <dbReference type="ChEBI" id="CHEBI:30616"/>
    </ligand>
</feature>
<keyword evidence="4 5" id="KW-0067">ATP-binding</keyword>
<dbReference type="InterPro" id="IPR043129">
    <property type="entry name" value="ATPase_NBD"/>
</dbReference>
<comment type="subcellular location">
    <subcellularLocation>
        <location evidence="5">Cytoplasm</location>
    </subcellularLocation>
</comment>
<dbReference type="AlphaFoldDB" id="A0A507ZWF5"/>
<gene>
    <name evidence="5 7" type="primary">glk</name>
    <name evidence="7" type="ORF">FKV24_018000</name>
</gene>
<sequence length="355" mass="36816">MKVSTREARADGARARDGGRRVRTLVADIGGTNARFALADADATTPLVADSLRTYEADRFPSLADAATHYLTQAGAAVDEAVIAVAGPVEDGQARITNLPWVIRASQLRDTLGLRRLSLVNDFVAQAMAVTALSAADVVPIGGVPARALPSGDRHGRDRSYAIIGPGTGLGVGGLLRRDGRYCPIESEGGHTGFAPESDEEIEVLRRLRARFGRISNERLVSGAGLSNLHHALAQIEGHAGEPLAPAQVSLGAERGDPLCLRAVALFCRIFGAAAGDAVLTLGAWDGAYLTGGLVPHLLPALQEPGFRQRFEGKGRLAPTMARVPVIAVVHPQPGLLGAAAIARAAVSAGPSGNA</sequence>
<evidence type="ECO:0000256" key="3">
    <source>
        <dbReference type="ARBA" id="ARBA00022777"/>
    </source>
</evidence>
<protein>
    <recommendedName>
        <fullName evidence="5">Glucokinase</fullName>
        <ecNumber evidence="5">2.7.1.2</ecNumber>
    </recommendedName>
    <alternativeName>
        <fullName evidence="5">Glucose kinase</fullName>
    </alternativeName>
</protein>
<dbReference type="EMBL" id="VICD02000322">
    <property type="protein sequence ID" value="KAB8163149.1"/>
    <property type="molecule type" value="Genomic_DNA"/>
</dbReference>
<keyword evidence="5" id="KW-0324">Glycolysis</keyword>
<dbReference type="GO" id="GO:0005536">
    <property type="term" value="F:D-glucose binding"/>
    <property type="evidence" value="ECO:0007669"/>
    <property type="project" value="InterPro"/>
</dbReference>
<comment type="catalytic activity">
    <reaction evidence="5">
        <text>D-glucose + ATP = D-glucose 6-phosphate + ADP + H(+)</text>
        <dbReference type="Rhea" id="RHEA:17825"/>
        <dbReference type="ChEBI" id="CHEBI:4167"/>
        <dbReference type="ChEBI" id="CHEBI:15378"/>
        <dbReference type="ChEBI" id="CHEBI:30616"/>
        <dbReference type="ChEBI" id="CHEBI:61548"/>
        <dbReference type="ChEBI" id="CHEBI:456216"/>
        <dbReference type="EC" id="2.7.1.2"/>
    </reaction>
</comment>
<dbReference type="Pfam" id="PF02685">
    <property type="entry name" value="Glucokinase"/>
    <property type="match status" value="1"/>
</dbReference>
<dbReference type="InterPro" id="IPR003836">
    <property type="entry name" value="Glucokinase"/>
</dbReference>
<evidence type="ECO:0000256" key="4">
    <source>
        <dbReference type="ARBA" id="ARBA00022840"/>
    </source>
</evidence>
<dbReference type="SUPFAM" id="SSF53067">
    <property type="entry name" value="Actin-like ATPase domain"/>
    <property type="match status" value="1"/>
</dbReference>
<dbReference type="NCBIfam" id="TIGR00749">
    <property type="entry name" value="glk"/>
    <property type="match status" value="1"/>
</dbReference>
<dbReference type="Proteomes" id="UP000320431">
    <property type="component" value="Unassembled WGS sequence"/>
</dbReference>
<proteinExistence type="inferred from homology"/>
<dbReference type="Gene3D" id="3.30.420.40">
    <property type="match status" value="1"/>
</dbReference>
<evidence type="ECO:0000313" key="7">
    <source>
        <dbReference type="EMBL" id="KAB8163149.1"/>
    </source>
</evidence>
<evidence type="ECO:0000256" key="2">
    <source>
        <dbReference type="ARBA" id="ARBA00022741"/>
    </source>
</evidence>